<accession>A0AAN6N3M8</accession>
<dbReference type="AlphaFoldDB" id="A0AAN6N3M8"/>
<protein>
    <recommendedName>
        <fullName evidence="4">Pyrrolo-quinoline quinone</fullName>
    </recommendedName>
</protein>
<keyword evidence="3" id="KW-1185">Reference proteome</keyword>
<dbReference type="Gene3D" id="2.120.10.10">
    <property type="match status" value="1"/>
</dbReference>
<feature type="region of interest" description="Disordered" evidence="1">
    <location>
        <begin position="1"/>
        <end position="21"/>
    </location>
</feature>
<evidence type="ECO:0000313" key="2">
    <source>
        <dbReference type="EMBL" id="KAK3938602.1"/>
    </source>
</evidence>
<evidence type="ECO:0000256" key="1">
    <source>
        <dbReference type="SAM" id="MobiDB-lite"/>
    </source>
</evidence>
<sequence length="870" mass="92201">MVILTQHQDNLRSGNNPNEKTLTTHNVTAAMFGKLREFAVDGSVYAQPLVACNVTLPGQTQPTNVLYVATMHNSVYGFDVTSLTGGKQLWHRKLGDPIQLPNPQVGPYNGSTAPPAYKDIAWEVGIVSTPVIDTAAGVIFVVSTNQDQNNNITHTLWKLGLDGSILAATTPLSATYGTKTFVSNLQLQRAGLALANGLVYLAFAAYGDRAPWQGWVLGYDASTLVQKAVFCTQPNQEYDAAGIWQAGQAPAVDEQGNLYFMTGNAEGKNDANGTNPTKNEFGCSVLKLSPTLQVVDYFCPFDANDMSRVDDDLGSGGILLIPGTNLVTGGGKRSALYLMDRSNLGKYSTSTDNVLQKFYVYEPNIDPQGTGTHHIHGSPVYYQGPNGVTLFCWPENMEMKQMSLTLPGGSTSLAITARSNVMDPDTFPGGTAGMPGGFMTVACNGNPAKAGTGVLWVNHPYQGDANQSVRPGVLRAFDPENVATELWSSRNNYARDDSGNFAKFCAPTVSNGFVFQPSMGGLQQRLAVGQATNYSPALASQADKLLMLAFTGPNGSINTMLSPDGLTWDPNSLGIIPNQASQFQPGLAFDSTTGTTYIAYTGTDTANDGSVNIAKSTDPGLKTWSDPVVTPGRSFTGPALAFGDGLLFVAWTGTDANKSINIASTNNGGQTWLQHQVLGETSGARPDLVFNSGRKTLTLSWSGQGNNFLNFIEYSDYANFAGAVKTILSTKTTAYGLSADVDPSTGSPVVAWVGPDAGANNINTVTSETQDYTSLTSPSTRFRLLYDNFQSSTDGPSICSFQGKVCIAWTYGGQKNNAGQVTGGAVNTGVLSRGSVCVYGLLGTNQGTTAHQCHHVAEPGQQKVLDGGSY</sequence>
<dbReference type="InterPro" id="IPR023296">
    <property type="entry name" value="Glyco_hydro_beta-prop_sf"/>
</dbReference>
<evidence type="ECO:0008006" key="4">
    <source>
        <dbReference type="Google" id="ProtNLM"/>
    </source>
</evidence>
<dbReference type="Proteomes" id="UP001303473">
    <property type="component" value="Unassembled WGS sequence"/>
</dbReference>
<dbReference type="SUPFAM" id="SSF75005">
    <property type="entry name" value="Arabinanase/levansucrase/invertase"/>
    <property type="match status" value="1"/>
</dbReference>
<comment type="caution">
    <text evidence="2">The sequence shown here is derived from an EMBL/GenBank/DDBJ whole genome shotgun (WGS) entry which is preliminary data.</text>
</comment>
<name>A0AAN6N3M8_9PEZI</name>
<reference evidence="3" key="1">
    <citation type="journal article" date="2023" name="Mol. Phylogenet. Evol.">
        <title>Genome-scale phylogeny and comparative genomics of the fungal order Sordariales.</title>
        <authorList>
            <person name="Hensen N."/>
            <person name="Bonometti L."/>
            <person name="Westerberg I."/>
            <person name="Brannstrom I.O."/>
            <person name="Guillou S."/>
            <person name="Cros-Aarteil S."/>
            <person name="Calhoun S."/>
            <person name="Haridas S."/>
            <person name="Kuo A."/>
            <person name="Mondo S."/>
            <person name="Pangilinan J."/>
            <person name="Riley R."/>
            <person name="LaButti K."/>
            <person name="Andreopoulos B."/>
            <person name="Lipzen A."/>
            <person name="Chen C."/>
            <person name="Yan M."/>
            <person name="Daum C."/>
            <person name="Ng V."/>
            <person name="Clum A."/>
            <person name="Steindorff A."/>
            <person name="Ohm R.A."/>
            <person name="Martin F."/>
            <person name="Silar P."/>
            <person name="Natvig D.O."/>
            <person name="Lalanne C."/>
            <person name="Gautier V."/>
            <person name="Ament-Velasquez S.L."/>
            <person name="Kruys A."/>
            <person name="Hutchinson M.I."/>
            <person name="Powell A.J."/>
            <person name="Barry K."/>
            <person name="Miller A.N."/>
            <person name="Grigoriev I.V."/>
            <person name="Debuchy R."/>
            <person name="Gladieux P."/>
            <person name="Hiltunen Thoren M."/>
            <person name="Johannesson H."/>
        </authorList>
    </citation>
    <scope>NUCLEOTIDE SEQUENCE [LARGE SCALE GENOMIC DNA]</scope>
    <source>
        <strain evidence="3">CBS 340.73</strain>
    </source>
</reference>
<organism evidence="2 3">
    <name type="scientific">Diplogelasinospora grovesii</name>
    <dbReference type="NCBI Taxonomy" id="303347"/>
    <lineage>
        <taxon>Eukaryota</taxon>
        <taxon>Fungi</taxon>
        <taxon>Dikarya</taxon>
        <taxon>Ascomycota</taxon>
        <taxon>Pezizomycotina</taxon>
        <taxon>Sordariomycetes</taxon>
        <taxon>Sordariomycetidae</taxon>
        <taxon>Sordariales</taxon>
        <taxon>Diplogelasinosporaceae</taxon>
        <taxon>Diplogelasinospora</taxon>
    </lineage>
</organism>
<gene>
    <name evidence="2" type="ORF">QBC46DRAFT_317427</name>
</gene>
<proteinExistence type="predicted"/>
<dbReference type="EMBL" id="MU853826">
    <property type="protein sequence ID" value="KAK3938602.1"/>
    <property type="molecule type" value="Genomic_DNA"/>
</dbReference>
<evidence type="ECO:0000313" key="3">
    <source>
        <dbReference type="Proteomes" id="UP001303473"/>
    </source>
</evidence>